<gene>
    <name evidence="1" type="ORF">GCM10008179_31780</name>
</gene>
<evidence type="ECO:0000313" key="2">
    <source>
        <dbReference type="Proteomes" id="UP001143372"/>
    </source>
</evidence>
<dbReference type="Pfam" id="PF07370">
    <property type="entry name" value="DUF1489"/>
    <property type="match status" value="1"/>
</dbReference>
<sequence>MTLHLQKLCVGCDSPEDLRQWIDERMAERRRRGAPAEQVHTTRMAPKRAVELLDGGSLYWVIKGAILVRQPLVDLRPVRGADGIERCELVLTPDLVAVRPTPRRAFQGWRYLPSGDAPPDLADDERSAPGLPAHLAAELRTLGLL</sequence>
<proteinExistence type="predicted"/>
<reference evidence="1" key="2">
    <citation type="submission" date="2023-01" db="EMBL/GenBank/DDBJ databases">
        <authorList>
            <person name="Sun Q."/>
            <person name="Evtushenko L."/>
        </authorList>
    </citation>
    <scope>NUCLEOTIDE SEQUENCE</scope>
    <source>
        <strain evidence="1">VKM B-2347</strain>
    </source>
</reference>
<protein>
    <submittedName>
        <fullName evidence="1">Lysophospholipase</fullName>
    </submittedName>
</protein>
<evidence type="ECO:0000313" key="1">
    <source>
        <dbReference type="EMBL" id="GLK69540.1"/>
    </source>
</evidence>
<name>A0A9W6J2A9_9HYPH</name>
<dbReference type="AlphaFoldDB" id="A0A9W6J2A9"/>
<reference evidence="1" key="1">
    <citation type="journal article" date="2014" name="Int. J. Syst. Evol. Microbiol.">
        <title>Complete genome sequence of Corynebacterium casei LMG S-19264T (=DSM 44701T), isolated from a smear-ripened cheese.</title>
        <authorList>
            <consortium name="US DOE Joint Genome Institute (JGI-PGF)"/>
            <person name="Walter F."/>
            <person name="Albersmeier A."/>
            <person name="Kalinowski J."/>
            <person name="Ruckert C."/>
        </authorList>
    </citation>
    <scope>NUCLEOTIDE SEQUENCE</scope>
    <source>
        <strain evidence="1">VKM B-2347</strain>
    </source>
</reference>
<keyword evidence="2" id="KW-1185">Reference proteome</keyword>
<dbReference type="EMBL" id="BSFI01000022">
    <property type="protein sequence ID" value="GLK69540.1"/>
    <property type="molecule type" value="Genomic_DNA"/>
</dbReference>
<dbReference type="RefSeq" id="WP_271169760.1">
    <property type="nucleotide sequence ID" value="NZ_BSFI01000022.1"/>
</dbReference>
<dbReference type="Proteomes" id="UP001143372">
    <property type="component" value="Unassembled WGS sequence"/>
</dbReference>
<comment type="caution">
    <text evidence="1">The sequence shown here is derived from an EMBL/GenBank/DDBJ whole genome shotgun (WGS) entry which is preliminary data.</text>
</comment>
<organism evidence="1 2">
    <name type="scientific">Hansschlegelia plantiphila</name>
    <dbReference type="NCBI Taxonomy" id="374655"/>
    <lineage>
        <taxon>Bacteria</taxon>
        <taxon>Pseudomonadati</taxon>
        <taxon>Pseudomonadota</taxon>
        <taxon>Alphaproteobacteria</taxon>
        <taxon>Hyphomicrobiales</taxon>
        <taxon>Methylopilaceae</taxon>
        <taxon>Hansschlegelia</taxon>
    </lineage>
</organism>
<accession>A0A9W6J2A9</accession>
<dbReference type="InterPro" id="IPR008320">
    <property type="entry name" value="UCP032025"/>
</dbReference>
<dbReference type="PIRSF" id="PIRSF032025">
    <property type="entry name" value="UCP032025"/>
    <property type="match status" value="1"/>
</dbReference>